<sequence>MARIESAPLDLVVAVCQGIDVCFAGLKLSTVPPPWQEYSEDYDAVDSSGFEFKLRSLANDVTRELDAGFNKNLEIWNAQVKEFGASVAGRAPSLPSDIFFEHICAEVEDDLGTEYVWIGGEMASVDAPWEATWIYSPAPPEDAEHLVLKFVVDGLETGHSCTIDLRS</sequence>
<dbReference type="Proteomes" id="UP000235739">
    <property type="component" value="Unassembled WGS sequence"/>
</dbReference>
<dbReference type="EMBL" id="PNQX01000001">
    <property type="protein sequence ID" value="PMQ21326.1"/>
    <property type="molecule type" value="Genomic_DNA"/>
</dbReference>
<dbReference type="RefSeq" id="WP_102597924.1">
    <property type="nucleotide sequence ID" value="NZ_JBQDJG010000012.1"/>
</dbReference>
<gene>
    <name evidence="1" type="ORF">CIK84_07160</name>
</gene>
<organism evidence="1 2">
    <name type="scientific">Glutamicibacter arilaitensis</name>
    <dbReference type="NCBI Taxonomy" id="256701"/>
    <lineage>
        <taxon>Bacteria</taxon>
        <taxon>Bacillati</taxon>
        <taxon>Actinomycetota</taxon>
        <taxon>Actinomycetes</taxon>
        <taxon>Micrococcales</taxon>
        <taxon>Micrococcaceae</taxon>
        <taxon>Glutamicibacter</taxon>
    </lineage>
</organism>
<comment type="caution">
    <text evidence="1">The sequence shown here is derived from an EMBL/GenBank/DDBJ whole genome shotgun (WGS) entry which is preliminary data.</text>
</comment>
<reference evidence="1 2" key="1">
    <citation type="journal article" date="2017" name="Elife">
        <title>Extensive horizontal gene transfer in cheese-associated bacteria.</title>
        <authorList>
            <person name="Bonham K.S."/>
            <person name="Wolfe B.E."/>
            <person name="Dutton R.J."/>
        </authorList>
    </citation>
    <scope>NUCLEOTIDE SEQUENCE [LARGE SCALE GENOMIC DNA]</scope>
    <source>
        <strain evidence="1 2">JB182</strain>
    </source>
</reference>
<name>A0A2N7S5A3_9MICC</name>
<accession>A0A2N7S5A3</accession>
<dbReference type="AlphaFoldDB" id="A0A2N7S5A3"/>
<evidence type="ECO:0000313" key="1">
    <source>
        <dbReference type="EMBL" id="PMQ21326.1"/>
    </source>
</evidence>
<proteinExistence type="predicted"/>
<protein>
    <submittedName>
        <fullName evidence="1">Uncharacterized protein</fullName>
    </submittedName>
</protein>
<evidence type="ECO:0000313" key="2">
    <source>
        <dbReference type="Proteomes" id="UP000235739"/>
    </source>
</evidence>